<sequence>MAAPPIVKVIPERSVFLICDVQTRFRPAVANFDKVVMTTNKMLKIAKVIGVPIIVTEQNPLVDSAKPNFKMFAGTIKEEKDRTREVLQAMLPLKSGFYSQSYF</sequence>
<feature type="domain" description="Isochorismatase-like" evidence="2">
    <location>
        <begin position="15"/>
        <end position="71"/>
    </location>
</feature>
<dbReference type="AlphaFoldDB" id="A0A4S4KP00"/>
<dbReference type="InterPro" id="IPR000868">
    <property type="entry name" value="Isochorismatase-like_dom"/>
</dbReference>
<organism evidence="3 4">
    <name type="scientific">Hermanssonia centrifuga</name>
    <dbReference type="NCBI Taxonomy" id="98765"/>
    <lineage>
        <taxon>Eukaryota</taxon>
        <taxon>Fungi</taxon>
        <taxon>Dikarya</taxon>
        <taxon>Basidiomycota</taxon>
        <taxon>Agaricomycotina</taxon>
        <taxon>Agaricomycetes</taxon>
        <taxon>Polyporales</taxon>
        <taxon>Meruliaceae</taxon>
        <taxon>Hermanssonia</taxon>
    </lineage>
</organism>
<name>A0A4S4KP00_9APHY</name>
<accession>A0A4S4KP00</accession>
<evidence type="ECO:0000313" key="3">
    <source>
        <dbReference type="EMBL" id="THG99547.1"/>
    </source>
</evidence>
<dbReference type="PANTHER" id="PTHR14119:SF3">
    <property type="entry name" value="ISOCHORISMATASE DOMAIN-CONTAINING PROTEIN 2"/>
    <property type="match status" value="1"/>
</dbReference>
<dbReference type="InterPro" id="IPR050993">
    <property type="entry name" value="Isochorismatase_domain"/>
</dbReference>
<evidence type="ECO:0000259" key="2">
    <source>
        <dbReference type="Pfam" id="PF00857"/>
    </source>
</evidence>
<dbReference type="SUPFAM" id="SSF52499">
    <property type="entry name" value="Isochorismatase-like hydrolases"/>
    <property type="match status" value="1"/>
</dbReference>
<evidence type="ECO:0000313" key="4">
    <source>
        <dbReference type="Proteomes" id="UP000309038"/>
    </source>
</evidence>
<protein>
    <recommendedName>
        <fullName evidence="2">Isochorismatase-like domain-containing protein</fullName>
    </recommendedName>
</protein>
<dbReference type="Gene3D" id="3.40.50.850">
    <property type="entry name" value="Isochorismatase-like"/>
    <property type="match status" value="1"/>
</dbReference>
<dbReference type="Proteomes" id="UP000309038">
    <property type="component" value="Unassembled WGS sequence"/>
</dbReference>
<reference evidence="3 4" key="1">
    <citation type="submission" date="2019-02" db="EMBL/GenBank/DDBJ databases">
        <title>Genome sequencing of the rare red list fungi Phlebia centrifuga.</title>
        <authorList>
            <person name="Buettner E."/>
            <person name="Kellner H."/>
        </authorList>
    </citation>
    <scope>NUCLEOTIDE SEQUENCE [LARGE SCALE GENOMIC DNA]</scope>
    <source>
        <strain evidence="3 4">DSM 108282</strain>
    </source>
</reference>
<comment type="similarity">
    <text evidence="1">Belongs to the isochorismatase family.</text>
</comment>
<dbReference type="InterPro" id="IPR036380">
    <property type="entry name" value="Isochorismatase-like_sf"/>
</dbReference>
<comment type="caution">
    <text evidence="3">The sequence shown here is derived from an EMBL/GenBank/DDBJ whole genome shotgun (WGS) entry which is preliminary data.</text>
</comment>
<dbReference type="Pfam" id="PF00857">
    <property type="entry name" value="Isochorismatase"/>
    <property type="match status" value="1"/>
</dbReference>
<dbReference type="PANTHER" id="PTHR14119">
    <property type="entry name" value="HYDROLASE"/>
    <property type="match status" value="1"/>
</dbReference>
<proteinExistence type="inferred from homology"/>
<dbReference type="EMBL" id="SGPJ01000076">
    <property type="protein sequence ID" value="THG99547.1"/>
    <property type="molecule type" value="Genomic_DNA"/>
</dbReference>
<gene>
    <name evidence="3" type="ORF">EW026_g2823</name>
</gene>
<evidence type="ECO:0000256" key="1">
    <source>
        <dbReference type="ARBA" id="ARBA00006336"/>
    </source>
</evidence>
<keyword evidence="4" id="KW-1185">Reference proteome</keyword>